<evidence type="ECO:0000256" key="1">
    <source>
        <dbReference type="SAM" id="MobiDB-lite"/>
    </source>
</evidence>
<comment type="caution">
    <text evidence="3">The sequence shown here is derived from an EMBL/GenBank/DDBJ whole genome shotgun (WGS) entry which is preliminary data.</text>
</comment>
<dbReference type="Proteomes" id="UP000193884">
    <property type="component" value="Unassembled WGS sequence"/>
</dbReference>
<reference evidence="3 4" key="1">
    <citation type="submission" date="2017-03" db="EMBL/GenBank/DDBJ databases">
        <title>Whole genome sequences of fourteen strains of Bradyrhizobium canariense and one strain of Bradyrhizobium japonicum isolated from Lupinus (Papilionoideae: Genisteae) species in Algeria.</title>
        <authorList>
            <person name="Crovadore J."/>
            <person name="Chekireb D."/>
            <person name="Brachmann A."/>
            <person name="Chablais R."/>
            <person name="Cochard B."/>
            <person name="Lefort F."/>
        </authorList>
    </citation>
    <scope>NUCLEOTIDE SEQUENCE [LARGE SCALE GENOMIC DNA]</scope>
    <source>
        <strain evidence="3 4">UBMAN05</strain>
    </source>
</reference>
<evidence type="ECO:0000313" key="3">
    <source>
        <dbReference type="EMBL" id="OSJ36037.1"/>
    </source>
</evidence>
<evidence type="ECO:0000313" key="4">
    <source>
        <dbReference type="Proteomes" id="UP000193884"/>
    </source>
</evidence>
<sequence length="317" mass="35370">MSKDFSRLPPKPGQLQINQKQGSLPLEIDKQTEIQGIGMGVLKDGTPFLNQRGLARLCGVENAHIGTISSQWNEPDQKPRIKAVKELLASRGITVESPHLVLTVEGKPMFAYPDKVSLAILEYYAFEAGNNAREEARKNFRILAGSALQDFIYTQTGYDPSQQIPIAWQLFHDRVSLVYDSVPAGHFSIFKEIADLIVTLIRGGAPVGPSFIPDGSVGIQWGKHWTDGELDALFGPRIKYDHEYPPNFPQSASNPQHVWCYPDASLPEFRRWAREHYIPNCLPGYLGGKERQGLLPPSFTQLAIAAIQSRKDIPRLT</sequence>
<proteinExistence type="predicted"/>
<feature type="domain" description="BstA-like C-terminal" evidence="2">
    <location>
        <begin position="168"/>
        <end position="291"/>
    </location>
</feature>
<evidence type="ECO:0000259" key="2">
    <source>
        <dbReference type="Pfam" id="PF26567"/>
    </source>
</evidence>
<protein>
    <recommendedName>
        <fullName evidence="2">BstA-like C-terminal domain-containing protein</fullName>
    </recommendedName>
</protein>
<accession>A0ABX3XBH6</accession>
<name>A0ABX3XBH6_9BRAD</name>
<dbReference type="InterPro" id="IPR058744">
    <property type="entry name" value="BstA-like_C"/>
</dbReference>
<keyword evidence="4" id="KW-1185">Reference proteome</keyword>
<organism evidence="3 4">
    <name type="scientific">Bradyrhizobium canariense</name>
    <dbReference type="NCBI Taxonomy" id="255045"/>
    <lineage>
        <taxon>Bacteria</taxon>
        <taxon>Pseudomonadati</taxon>
        <taxon>Pseudomonadota</taxon>
        <taxon>Alphaproteobacteria</taxon>
        <taxon>Hyphomicrobiales</taxon>
        <taxon>Nitrobacteraceae</taxon>
        <taxon>Bradyrhizobium</taxon>
    </lineage>
</organism>
<dbReference type="EMBL" id="NAFK01000095">
    <property type="protein sequence ID" value="OSJ36037.1"/>
    <property type="molecule type" value="Genomic_DNA"/>
</dbReference>
<dbReference type="Pfam" id="PF26567">
    <property type="entry name" value="BstA_C"/>
    <property type="match status" value="1"/>
</dbReference>
<dbReference type="RefSeq" id="WP_085383167.1">
    <property type="nucleotide sequence ID" value="NZ_NAFJ01000072.1"/>
</dbReference>
<gene>
    <name evidence="3" type="ORF">BST63_00975</name>
</gene>
<feature type="region of interest" description="Disordered" evidence="1">
    <location>
        <begin position="1"/>
        <end position="21"/>
    </location>
</feature>